<name>A0A1H0GB18_9HYPH</name>
<dbReference type="SUPFAM" id="SSF52833">
    <property type="entry name" value="Thioredoxin-like"/>
    <property type="match status" value="1"/>
</dbReference>
<dbReference type="STRING" id="1166073.SAMN05192530_10345"/>
<evidence type="ECO:0000259" key="1">
    <source>
        <dbReference type="PROSITE" id="PS50404"/>
    </source>
</evidence>
<dbReference type="AlphaFoldDB" id="A0A1H0GB18"/>
<dbReference type="GO" id="GO:0016740">
    <property type="term" value="F:transferase activity"/>
    <property type="evidence" value="ECO:0007669"/>
    <property type="project" value="UniProtKB-KW"/>
</dbReference>
<dbReference type="PANTHER" id="PTHR43968:SF6">
    <property type="entry name" value="GLUTATHIONE S-TRANSFERASE OMEGA"/>
    <property type="match status" value="1"/>
</dbReference>
<evidence type="ECO:0000313" key="3">
    <source>
        <dbReference type="Proteomes" id="UP000198793"/>
    </source>
</evidence>
<dbReference type="Gene3D" id="1.20.1050.10">
    <property type="match status" value="1"/>
</dbReference>
<dbReference type="InterPro" id="IPR036249">
    <property type="entry name" value="Thioredoxin-like_sf"/>
</dbReference>
<dbReference type="InterPro" id="IPR004045">
    <property type="entry name" value="Glutathione_S-Trfase_N"/>
</dbReference>
<dbReference type="InterPro" id="IPR036282">
    <property type="entry name" value="Glutathione-S-Trfase_C_sf"/>
</dbReference>
<dbReference type="GO" id="GO:0005737">
    <property type="term" value="C:cytoplasm"/>
    <property type="evidence" value="ECO:0007669"/>
    <property type="project" value="TreeGrafter"/>
</dbReference>
<accession>A0A1H0GB18</accession>
<gene>
    <name evidence="2" type="ORF">SAMN05192530_10345</name>
</gene>
<dbReference type="RefSeq" id="WP_090671572.1">
    <property type="nucleotide sequence ID" value="NZ_FNIT01000003.1"/>
</dbReference>
<dbReference type="OrthoDB" id="9795329at2"/>
<feature type="domain" description="GST N-terminal" evidence="1">
    <location>
        <begin position="1"/>
        <end position="78"/>
    </location>
</feature>
<dbReference type="InterPro" id="IPR050983">
    <property type="entry name" value="GST_Omega/HSP26"/>
</dbReference>
<dbReference type="EMBL" id="FNIT01000003">
    <property type="protein sequence ID" value="SDO04066.1"/>
    <property type="molecule type" value="Genomic_DNA"/>
</dbReference>
<dbReference type="Proteomes" id="UP000198793">
    <property type="component" value="Unassembled WGS sequence"/>
</dbReference>
<dbReference type="Gene3D" id="3.40.30.10">
    <property type="entry name" value="Glutaredoxin"/>
    <property type="match status" value="1"/>
</dbReference>
<sequence length="198" mass="22272">MRLLGTRPSPFTSKVRMAAVICGFELDLVPTDTAEEGATLVGTNPIGKIPALVLDDGSSLYDSRVICEWLDRSSGNLLIPQILAEWSQAKRIEALADGMTEAAMLTLYEVRYRPEDKRHQPWVDKQWRRAHRSLDALEHEVRSLGETPNLAHIAVASDLGWLDLRFSNELRDRHASLARWMDHFFAAHPELAAHRPAA</sequence>
<dbReference type="SUPFAM" id="SSF47616">
    <property type="entry name" value="GST C-terminal domain-like"/>
    <property type="match status" value="1"/>
</dbReference>
<dbReference type="PANTHER" id="PTHR43968">
    <property type="match status" value="1"/>
</dbReference>
<dbReference type="PROSITE" id="PS50404">
    <property type="entry name" value="GST_NTER"/>
    <property type="match status" value="1"/>
</dbReference>
<dbReference type="CDD" id="cd03205">
    <property type="entry name" value="GST_C_6"/>
    <property type="match status" value="1"/>
</dbReference>
<evidence type="ECO:0000313" key="2">
    <source>
        <dbReference type="EMBL" id="SDO04066.1"/>
    </source>
</evidence>
<keyword evidence="2" id="KW-0808">Transferase</keyword>
<protein>
    <submittedName>
        <fullName evidence="2">Glutathione S-transferase</fullName>
    </submittedName>
</protein>
<dbReference type="Pfam" id="PF13410">
    <property type="entry name" value="GST_C_2"/>
    <property type="match status" value="1"/>
</dbReference>
<dbReference type="Pfam" id="PF13409">
    <property type="entry name" value="GST_N_2"/>
    <property type="match status" value="1"/>
</dbReference>
<organism evidence="2 3">
    <name type="scientific">Aureimonas jatrophae</name>
    <dbReference type="NCBI Taxonomy" id="1166073"/>
    <lineage>
        <taxon>Bacteria</taxon>
        <taxon>Pseudomonadati</taxon>
        <taxon>Pseudomonadota</taxon>
        <taxon>Alphaproteobacteria</taxon>
        <taxon>Hyphomicrobiales</taxon>
        <taxon>Aurantimonadaceae</taxon>
        <taxon>Aureimonas</taxon>
    </lineage>
</organism>
<reference evidence="2 3" key="1">
    <citation type="submission" date="2016-10" db="EMBL/GenBank/DDBJ databases">
        <authorList>
            <person name="de Groot N.N."/>
        </authorList>
    </citation>
    <scope>NUCLEOTIDE SEQUENCE [LARGE SCALE GENOMIC DNA]</scope>
    <source>
        <strain evidence="3">L7-484,KACC 16230,DSM 25025</strain>
    </source>
</reference>
<keyword evidence="3" id="KW-1185">Reference proteome</keyword>
<proteinExistence type="predicted"/>